<dbReference type="GO" id="GO:0016787">
    <property type="term" value="F:hydrolase activity"/>
    <property type="evidence" value="ECO:0007669"/>
    <property type="project" value="UniProtKB-KW"/>
</dbReference>
<evidence type="ECO:0000313" key="7">
    <source>
        <dbReference type="EMBL" id="MFC4494891.1"/>
    </source>
</evidence>
<reference evidence="8" key="1">
    <citation type="journal article" date="2019" name="Int. J. Syst. Evol. Microbiol.">
        <title>The Global Catalogue of Microorganisms (GCM) 10K type strain sequencing project: providing services to taxonomists for standard genome sequencing and annotation.</title>
        <authorList>
            <consortium name="The Broad Institute Genomics Platform"/>
            <consortium name="The Broad Institute Genome Sequencing Center for Infectious Disease"/>
            <person name="Wu L."/>
            <person name="Ma J."/>
        </authorList>
    </citation>
    <scope>NUCLEOTIDE SEQUENCE [LARGE SCALE GENOMIC DNA]</scope>
    <source>
        <strain evidence="8">CGMCC 4.7357</strain>
    </source>
</reference>
<proteinExistence type="inferred from homology"/>
<dbReference type="InterPro" id="IPR051601">
    <property type="entry name" value="Serine_prot/Carboxylest_S33"/>
</dbReference>
<organism evidence="7 8">
    <name type="scientific">Streptomyces ovatisporus</name>
    <dbReference type="NCBI Taxonomy" id="1128682"/>
    <lineage>
        <taxon>Bacteria</taxon>
        <taxon>Bacillati</taxon>
        <taxon>Actinomycetota</taxon>
        <taxon>Actinomycetes</taxon>
        <taxon>Kitasatosporales</taxon>
        <taxon>Streptomycetaceae</taxon>
        <taxon>Streptomyces</taxon>
    </lineage>
</organism>
<dbReference type="SUPFAM" id="SSF53474">
    <property type="entry name" value="alpha/beta-Hydrolases"/>
    <property type="match status" value="1"/>
</dbReference>
<evidence type="ECO:0000256" key="4">
    <source>
        <dbReference type="SAM" id="MobiDB-lite"/>
    </source>
</evidence>
<feature type="region of interest" description="Disordered" evidence="4">
    <location>
        <begin position="88"/>
        <end position="130"/>
    </location>
</feature>
<comment type="similarity">
    <text evidence="1">Belongs to the peptidase S33 family.</text>
</comment>
<keyword evidence="2" id="KW-0732">Signal</keyword>
<feature type="domain" description="AB hydrolase-1" evidence="5">
    <location>
        <begin position="43"/>
        <end position="197"/>
    </location>
</feature>
<feature type="region of interest" description="Disordered" evidence="4">
    <location>
        <begin position="301"/>
        <end position="325"/>
    </location>
</feature>
<dbReference type="PANTHER" id="PTHR43248:SF29">
    <property type="entry name" value="TRIPEPTIDYL AMINOPEPTIDASE"/>
    <property type="match status" value="1"/>
</dbReference>
<evidence type="ECO:0000256" key="1">
    <source>
        <dbReference type="ARBA" id="ARBA00010088"/>
    </source>
</evidence>
<comment type="caution">
    <text evidence="7">The sequence shown here is derived from an EMBL/GenBank/DDBJ whole genome shotgun (WGS) entry which is preliminary data.</text>
</comment>
<dbReference type="Pfam" id="PF08386">
    <property type="entry name" value="Abhydrolase_4"/>
    <property type="match status" value="1"/>
</dbReference>
<keyword evidence="3 7" id="KW-0378">Hydrolase</keyword>
<accession>A0ABV9AB96</accession>
<dbReference type="EMBL" id="JBHSFH010000006">
    <property type="protein sequence ID" value="MFC4494891.1"/>
    <property type="molecule type" value="Genomic_DNA"/>
</dbReference>
<evidence type="ECO:0000259" key="6">
    <source>
        <dbReference type="Pfam" id="PF08386"/>
    </source>
</evidence>
<sequence length="468" mass="51737">MGKGWKCGTLDTPLDHRNPQKGTLKLAVAKLPATEPSQRIGSLITNPGGPGGSGIELANSWGWPTNVTKEVRRRFDLVAYDPRGVANSIPELSCSKPTPRGLDAQEDDDESNSPRTQSELLDQLKDKDDTGDQCVKNAGWLVPYMTTVDNVHDLDRLRQAVGDSKLSYLGVSYGTTIGSVYANMHPDRVRSLILHSVVDAKTQMNDPGAYSLSEAVGIETAVRAALRACDRDPENCAFHGNAEKKFDRLAQYLGDAHKPAPAPVRTWNRFVDAAEEMDSGSPKQTREAAKHLQSLYEQTFPATKNGAGGAVGTEETDRQRRNEDDVLETTDCLDLPRLPKENGPWLTRFARARAESPVFGPAEILTDIACRDWPDDHRAALPRYTGPWNKLKSPVLVMNHEWDWHTSLKWAQNMTTALDQPGMVVINGFGHGDPTECSRRWTENYLLHGKVPTNVAKCNDGYTRPFRG</sequence>
<dbReference type="InterPro" id="IPR029058">
    <property type="entry name" value="AB_hydrolase_fold"/>
</dbReference>
<evidence type="ECO:0000256" key="3">
    <source>
        <dbReference type="ARBA" id="ARBA00022801"/>
    </source>
</evidence>
<protein>
    <submittedName>
        <fullName evidence="7">Alpha/beta fold hydrolase</fullName>
    </submittedName>
</protein>
<evidence type="ECO:0000256" key="2">
    <source>
        <dbReference type="ARBA" id="ARBA00022729"/>
    </source>
</evidence>
<dbReference type="Pfam" id="PF00561">
    <property type="entry name" value="Abhydrolase_1"/>
    <property type="match status" value="1"/>
</dbReference>
<dbReference type="Proteomes" id="UP001595997">
    <property type="component" value="Unassembled WGS sequence"/>
</dbReference>
<dbReference type="InterPro" id="IPR000073">
    <property type="entry name" value="AB_hydrolase_1"/>
</dbReference>
<evidence type="ECO:0000259" key="5">
    <source>
        <dbReference type="Pfam" id="PF00561"/>
    </source>
</evidence>
<dbReference type="PANTHER" id="PTHR43248">
    <property type="entry name" value="2-SUCCINYL-6-HYDROXY-2,4-CYCLOHEXADIENE-1-CARBOXYLATE SYNTHASE"/>
    <property type="match status" value="1"/>
</dbReference>
<gene>
    <name evidence="7" type="ORF">ACFPA8_12175</name>
</gene>
<feature type="region of interest" description="Disordered" evidence="4">
    <location>
        <begin position="1"/>
        <end position="21"/>
    </location>
</feature>
<dbReference type="RefSeq" id="WP_386446754.1">
    <property type="nucleotide sequence ID" value="NZ_JBHSFH010000006.1"/>
</dbReference>
<keyword evidence="8" id="KW-1185">Reference proteome</keyword>
<feature type="compositionally biased region" description="Basic and acidic residues" evidence="4">
    <location>
        <begin position="315"/>
        <end position="324"/>
    </location>
</feature>
<dbReference type="InterPro" id="IPR013595">
    <property type="entry name" value="Pept_S33_TAP-like_C"/>
</dbReference>
<name>A0ABV9AB96_9ACTN</name>
<dbReference type="Gene3D" id="3.40.50.1820">
    <property type="entry name" value="alpha/beta hydrolase"/>
    <property type="match status" value="1"/>
</dbReference>
<feature type="domain" description="Peptidase S33 tripeptidyl aminopeptidase-like C-terminal" evidence="6">
    <location>
        <begin position="356"/>
        <end position="458"/>
    </location>
</feature>
<evidence type="ECO:0000313" key="8">
    <source>
        <dbReference type="Proteomes" id="UP001595997"/>
    </source>
</evidence>